<evidence type="ECO:0000313" key="4">
    <source>
        <dbReference type="Proteomes" id="UP000557688"/>
    </source>
</evidence>
<gene>
    <name evidence="2" type="ORF">FHR90_001714</name>
    <name evidence="3" type="ORF">HUK83_09900</name>
</gene>
<dbReference type="Proteomes" id="UP000557688">
    <property type="component" value="Unassembled WGS sequence"/>
</dbReference>
<keyword evidence="2" id="KW-0808">Transferase</keyword>
<comment type="caution">
    <text evidence="3">The sequence shown here is derived from an EMBL/GenBank/DDBJ whole genome shotgun (WGS) entry which is preliminary data.</text>
</comment>
<dbReference type="EMBL" id="JACHXV010000005">
    <property type="protein sequence ID" value="MBB3173882.1"/>
    <property type="molecule type" value="Genomic_DNA"/>
</dbReference>
<reference evidence="2 4" key="2">
    <citation type="submission" date="2020-08" db="EMBL/GenBank/DDBJ databases">
        <title>Genomic Encyclopedia of Type Strains, Phase III (KMG-III): the genomes of soil and plant-associated and newly described type strains.</title>
        <authorList>
            <person name="Whitman W."/>
        </authorList>
    </citation>
    <scope>NUCLEOTIDE SEQUENCE [LARGE SCALE GENOMIC DNA]</scope>
    <source>
        <strain evidence="2 4">CECT 8088</strain>
    </source>
</reference>
<evidence type="ECO:0000313" key="2">
    <source>
        <dbReference type="EMBL" id="MBB3173882.1"/>
    </source>
</evidence>
<dbReference type="AlphaFoldDB" id="A0A850NR42"/>
<protein>
    <submittedName>
        <fullName evidence="3">Rhodanese-like domain-containing protein</fullName>
    </submittedName>
    <submittedName>
        <fullName evidence="2">Rhodanese-related sulfurtransferase</fullName>
    </submittedName>
</protein>
<dbReference type="InterPro" id="IPR036873">
    <property type="entry name" value="Rhodanese-like_dom_sf"/>
</dbReference>
<accession>A0A850NR42</accession>
<dbReference type="SMART" id="SM00450">
    <property type="entry name" value="RHOD"/>
    <property type="match status" value="1"/>
</dbReference>
<dbReference type="RefSeq" id="WP_176624337.1">
    <property type="nucleotide sequence ID" value="NZ_JABXXQ010000189.1"/>
</dbReference>
<dbReference type="Gene3D" id="3.40.250.10">
    <property type="entry name" value="Rhodanese-like domain"/>
    <property type="match status" value="1"/>
</dbReference>
<dbReference type="PROSITE" id="PS50206">
    <property type="entry name" value="RHODANESE_3"/>
    <property type="match status" value="1"/>
</dbReference>
<organism evidence="3 5">
    <name type="scientific">Endobacter medicaginis</name>
    <dbReference type="NCBI Taxonomy" id="1181271"/>
    <lineage>
        <taxon>Bacteria</taxon>
        <taxon>Pseudomonadati</taxon>
        <taxon>Pseudomonadota</taxon>
        <taxon>Alphaproteobacteria</taxon>
        <taxon>Acetobacterales</taxon>
        <taxon>Acetobacteraceae</taxon>
        <taxon>Endobacter</taxon>
    </lineage>
</organism>
<dbReference type="GO" id="GO:0016740">
    <property type="term" value="F:transferase activity"/>
    <property type="evidence" value="ECO:0007669"/>
    <property type="project" value="UniProtKB-KW"/>
</dbReference>
<reference evidence="3 5" key="1">
    <citation type="submission" date="2020-06" db="EMBL/GenBank/DDBJ databases">
        <title>Description of novel acetic acid bacteria.</title>
        <authorList>
            <person name="Sombolestani A."/>
        </authorList>
    </citation>
    <scope>NUCLEOTIDE SEQUENCE [LARGE SCALE GENOMIC DNA]</scope>
    <source>
        <strain evidence="3 5">LMG 26838</strain>
    </source>
</reference>
<proteinExistence type="predicted"/>
<feature type="domain" description="Rhodanese" evidence="1">
    <location>
        <begin position="16"/>
        <end position="120"/>
    </location>
</feature>
<evidence type="ECO:0000259" key="1">
    <source>
        <dbReference type="PROSITE" id="PS50206"/>
    </source>
</evidence>
<dbReference type="Pfam" id="PF00581">
    <property type="entry name" value="Rhodanese"/>
    <property type="match status" value="1"/>
</dbReference>
<dbReference type="Proteomes" id="UP000565205">
    <property type="component" value="Unassembled WGS sequence"/>
</dbReference>
<evidence type="ECO:0000313" key="5">
    <source>
        <dbReference type="Proteomes" id="UP000565205"/>
    </source>
</evidence>
<dbReference type="SUPFAM" id="SSF52821">
    <property type="entry name" value="Rhodanese/Cell cycle control phosphatase"/>
    <property type="match status" value="1"/>
</dbReference>
<sequence>MVEHVSATQTYAALEADAGACLIDVRTEAEWQFVGLPLAPGNRLALIAWQGWPGGVVNPRFVDELREAGLAEERSLYFICRSGARSAAAARAALNGGYLHCFNVAGGFEGDADELGHRGVVSGWKAEGLPWRQG</sequence>
<keyword evidence="4" id="KW-1185">Reference proteome</keyword>
<evidence type="ECO:0000313" key="3">
    <source>
        <dbReference type="EMBL" id="NVN30640.1"/>
    </source>
</evidence>
<dbReference type="EMBL" id="JABXXQ010000189">
    <property type="protein sequence ID" value="NVN30640.1"/>
    <property type="molecule type" value="Genomic_DNA"/>
</dbReference>
<dbReference type="InterPro" id="IPR001763">
    <property type="entry name" value="Rhodanese-like_dom"/>
</dbReference>
<name>A0A850NR42_9PROT</name>